<dbReference type="Gene3D" id="1.25.40.20">
    <property type="entry name" value="Ankyrin repeat-containing domain"/>
    <property type="match status" value="1"/>
</dbReference>
<dbReference type="PANTHER" id="PTHR24128:SF46">
    <property type="entry name" value="ALPHA-LATROTOXIN-LHE1A-LIKE ISOFORM X1"/>
    <property type="match status" value="1"/>
</dbReference>
<organism evidence="2 3">
    <name type="scientific">Hibiscus sabdariffa</name>
    <name type="common">roselle</name>
    <dbReference type="NCBI Taxonomy" id="183260"/>
    <lineage>
        <taxon>Eukaryota</taxon>
        <taxon>Viridiplantae</taxon>
        <taxon>Streptophyta</taxon>
        <taxon>Embryophyta</taxon>
        <taxon>Tracheophyta</taxon>
        <taxon>Spermatophyta</taxon>
        <taxon>Magnoliopsida</taxon>
        <taxon>eudicotyledons</taxon>
        <taxon>Gunneridae</taxon>
        <taxon>Pentapetalae</taxon>
        <taxon>rosids</taxon>
        <taxon>malvids</taxon>
        <taxon>Malvales</taxon>
        <taxon>Malvaceae</taxon>
        <taxon>Malvoideae</taxon>
        <taxon>Hibiscus</taxon>
    </lineage>
</organism>
<keyword evidence="3" id="KW-1185">Reference proteome</keyword>
<evidence type="ECO:0000256" key="1">
    <source>
        <dbReference type="PROSITE-ProRule" id="PRU00023"/>
    </source>
</evidence>
<dbReference type="InterPro" id="IPR036770">
    <property type="entry name" value="Ankyrin_rpt-contain_sf"/>
</dbReference>
<dbReference type="SUPFAM" id="SSF48403">
    <property type="entry name" value="Ankyrin repeat"/>
    <property type="match status" value="1"/>
</dbReference>
<protein>
    <submittedName>
        <fullName evidence="2">Uncharacterized protein</fullName>
    </submittedName>
</protein>
<dbReference type="Pfam" id="PF12796">
    <property type="entry name" value="Ank_2"/>
    <property type="match status" value="1"/>
</dbReference>
<reference evidence="2 3" key="1">
    <citation type="journal article" date="2024" name="G3 (Bethesda)">
        <title>Genome assembly of Hibiscus sabdariffa L. provides insights into metabolisms of medicinal natural products.</title>
        <authorList>
            <person name="Kim T."/>
        </authorList>
    </citation>
    <scope>NUCLEOTIDE SEQUENCE [LARGE SCALE GENOMIC DNA]</scope>
    <source>
        <strain evidence="2">TK-2024</strain>
        <tissue evidence="2">Old leaves</tissue>
    </source>
</reference>
<dbReference type="PROSITE" id="PS50088">
    <property type="entry name" value="ANK_REPEAT"/>
    <property type="match status" value="1"/>
</dbReference>
<dbReference type="PROSITE" id="PS50297">
    <property type="entry name" value="ANK_REP_REGION"/>
    <property type="match status" value="1"/>
</dbReference>
<feature type="repeat" description="ANK" evidence="1">
    <location>
        <begin position="37"/>
        <end position="58"/>
    </location>
</feature>
<keyword evidence="1" id="KW-0040">ANK repeat</keyword>
<dbReference type="InterPro" id="IPR002110">
    <property type="entry name" value="Ankyrin_rpt"/>
</dbReference>
<accession>A0ABR2BQY6</accession>
<evidence type="ECO:0000313" key="3">
    <source>
        <dbReference type="Proteomes" id="UP001472677"/>
    </source>
</evidence>
<proteinExistence type="predicted"/>
<dbReference type="Proteomes" id="UP001472677">
    <property type="component" value="Unassembled WGS sequence"/>
</dbReference>
<comment type="caution">
    <text evidence="2">The sequence shown here is derived from an EMBL/GenBank/DDBJ whole genome shotgun (WGS) entry which is preliminary data.</text>
</comment>
<dbReference type="PANTHER" id="PTHR24128">
    <property type="entry name" value="HOMEOBOX PROTEIN WARIAI"/>
    <property type="match status" value="1"/>
</dbReference>
<evidence type="ECO:0000313" key="2">
    <source>
        <dbReference type="EMBL" id="KAK8509465.1"/>
    </source>
</evidence>
<sequence length="147" mass="16577">MEFVDTPLHMDAKEGCMGYAMEIMNLKPSFARKLKQQGLSPIHLAVKNGHKEMVLRFLEIDKDLVRVREKKGETPLHYKILIEFFQANDGFKFIISIANPMHPSSAVMCSGVSTNTPHGCSQTFIHSRGNDGQQSGITEIDKLWMVN</sequence>
<gene>
    <name evidence="2" type="ORF">V6N12_001474</name>
</gene>
<name>A0ABR2BQY6_9ROSI</name>
<dbReference type="EMBL" id="JBBPBM010000091">
    <property type="protein sequence ID" value="KAK8509465.1"/>
    <property type="molecule type" value="Genomic_DNA"/>
</dbReference>